<evidence type="ECO:0000313" key="2">
    <source>
        <dbReference type="Proteomes" id="UP000648075"/>
    </source>
</evidence>
<accession>A0A918PCE3</accession>
<dbReference type="AlphaFoldDB" id="A0A918PCE3"/>
<reference evidence="1" key="2">
    <citation type="submission" date="2020-09" db="EMBL/GenBank/DDBJ databases">
        <authorList>
            <person name="Sun Q."/>
            <person name="Kim S."/>
        </authorList>
    </citation>
    <scope>NUCLEOTIDE SEQUENCE</scope>
    <source>
        <strain evidence="1">KCTC 32255</strain>
    </source>
</reference>
<comment type="caution">
    <text evidence="1">The sequence shown here is derived from an EMBL/GenBank/DDBJ whole genome shotgun (WGS) entry which is preliminary data.</text>
</comment>
<keyword evidence="2" id="KW-1185">Reference proteome</keyword>
<evidence type="ECO:0000313" key="1">
    <source>
        <dbReference type="EMBL" id="GGY98565.1"/>
    </source>
</evidence>
<dbReference type="Proteomes" id="UP000648075">
    <property type="component" value="Unassembled WGS sequence"/>
</dbReference>
<reference evidence="1" key="1">
    <citation type="journal article" date="2014" name="Int. J. Syst. Evol. Microbiol.">
        <title>Complete genome sequence of Corynebacterium casei LMG S-19264T (=DSM 44701T), isolated from a smear-ripened cheese.</title>
        <authorList>
            <consortium name="US DOE Joint Genome Institute (JGI-PGF)"/>
            <person name="Walter F."/>
            <person name="Albersmeier A."/>
            <person name="Kalinowski J."/>
            <person name="Ruckert C."/>
        </authorList>
    </citation>
    <scope>NUCLEOTIDE SEQUENCE</scope>
    <source>
        <strain evidence="1">KCTC 32255</strain>
    </source>
</reference>
<sequence length="255" mass="28379">MPITAYALPADDLRGIWSATSEAPTSEVSADEGFVDFGWLRPPASVQLDEDIVQKETGQVIAPKGMHFALVQNSGFNPTFCAVSWPNFDYRDKNLKNIGVFNIGFVNCFEDHGDSKIRNLTRHASKNVLLLNKSKILGQSIKLYDDVNEAKFSVESSKDYFKDIKFGVYRVKSDPKKARVCFRLAAQVSGARSADFFNKASCVPAGLRFNLLGGEYRVVESGGKYAVVVEKGFDLSDARLDVVWSTLNSMTYRIY</sequence>
<organism evidence="1 2">
    <name type="scientific">Novosphingobium colocasiae</name>
    <dbReference type="NCBI Taxonomy" id="1256513"/>
    <lineage>
        <taxon>Bacteria</taxon>
        <taxon>Pseudomonadati</taxon>
        <taxon>Pseudomonadota</taxon>
        <taxon>Alphaproteobacteria</taxon>
        <taxon>Sphingomonadales</taxon>
        <taxon>Sphingomonadaceae</taxon>
        <taxon>Novosphingobium</taxon>
    </lineage>
</organism>
<protein>
    <submittedName>
        <fullName evidence="1">Uncharacterized protein</fullName>
    </submittedName>
</protein>
<gene>
    <name evidence="1" type="ORF">GCM10011614_12120</name>
</gene>
<name>A0A918PCE3_9SPHN</name>
<proteinExistence type="predicted"/>
<dbReference type="EMBL" id="BMZA01000002">
    <property type="protein sequence ID" value="GGY98565.1"/>
    <property type="molecule type" value="Genomic_DNA"/>
</dbReference>